<evidence type="ECO:0000256" key="1">
    <source>
        <dbReference type="SAM" id="SignalP"/>
    </source>
</evidence>
<dbReference type="Proteomes" id="UP000824165">
    <property type="component" value="Unassembled WGS sequence"/>
</dbReference>
<feature type="chain" id="PRO_5038359340" evidence="1">
    <location>
        <begin position="23"/>
        <end position="48"/>
    </location>
</feature>
<dbReference type="EMBL" id="DVLU01000069">
    <property type="protein sequence ID" value="HIT85659.1"/>
    <property type="molecule type" value="Genomic_DNA"/>
</dbReference>
<gene>
    <name evidence="2" type="ORF">IAA60_07130</name>
</gene>
<dbReference type="AlphaFoldDB" id="A0A9D1H5M0"/>
<evidence type="ECO:0000313" key="2">
    <source>
        <dbReference type="EMBL" id="HIT85659.1"/>
    </source>
</evidence>
<organism evidence="2 3">
    <name type="scientific">Candidatus Ornithomonoglobus intestinigallinarum</name>
    <dbReference type="NCBI Taxonomy" id="2840894"/>
    <lineage>
        <taxon>Bacteria</taxon>
        <taxon>Bacillati</taxon>
        <taxon>Bacillota</taxon>
        <taxon>Clostridia</taxon>
        <taxon>Candidatus Ornithomonoglobus</taxon>
    </lineage>
</organism>
<feature type="non-terminal residue" evidence="2">
    <location>
        <position position="48"/>
    </location>
</feature>
<proteinExistence type="predicted"/>
<accession>A0A9D1H5M0</accession>
<name>A0A9D1H5M0_9FIRM</name>
<protein>
    <submittedName>
        <fullName evidence="2">C4-dicarboxylate ABC transporter substrate-binding protein</fullName>
    </submittedName>
</protein>
<reference evidence="2" key="1">
    <citation type="submission" date="2020-10" db="EMBL/GenBank/DDBJ databases">
        <authorList>
            <person name="Gilroy R."/>
        </authorList>
    </citation>
    <scope>NUCLEOTIDE SEQUENCE</scope>
    <source>
        <strain evidence="2">CHK181-108</strain>
    </source>
</reference>
<keyword evidence="1" id="KW-0732">Signal</keyword>
<feature type="signal peptide" evidence="1">
    <location>
        <begin position="1"/>
        <end position="22"/>
    </location>
</feature>
<sequence>MKKLKKVMALSLAAVTAAGMLAACGGGEDAQTAKSDKPELNILMNNIK</sequence>
<reference evidence="2" key="2">
    <citation type="journal article" date="2021" name="PeerJ">
        <title>Extensive microbial diversity within the chicken gut microbiome revealed by metagenomics and culture.</title>
        <authorList>
            <person name="Gilroy R."/>
            <person name="Ravi A."/>
            <person name="Getino M."/>
            <person name="Pursley I."/>
            <person name="Horton D.L."/>
            <person name="Alikhan N.F."/>
            <person name="Baker D."/>
            <person name="Gharbi K."/>
            <person name="Hall N."/>
            <person name="Watson M."/>
            <person name="Adriaenssens E.M."/>
            <person name="Foster-Nyarko E."/>
            <person name="Jarju S."/>
            <person name="Secka A."/>
            <person name="Antonio M."/>
            <person name="Oren A."/>
            <person name="Chaudhuri R.R."/>
            <person name="La Ragione R."/>
            <person name="Hildebrand F."/>
            <person name="Pallen M.J."/>
        </authorList>
    </citation>
    <scope>NUCLEOTIDE SEQUENCE</scope>
    <source>
        <strain evidence="2">CHK181-108</strain>
    </source>
</reference>
<comment type="caution">
    <text evidence="2">The sequence shown here is derived from an EMBL/GenBank/DDBJ whole genome shotgun (WGS) entry which is preliminary data.</text>
</comment>
<evidence type="ECO:0000313" key="3">
    <source>
        <dbReference type="Proteomes" id="UP000824165"/>
    </source>
</evidence>
<dbReference type="PROSITE" id="PS51257">
    <property type="entry name" value="PROKAR_LIPOPROTEIN"/>
    <property type="match status" value="1"/>
</dbReference>